<evidence type="ECO:0000313" key="2">
    <source>
        <dbReference type="Proteomes" id="UP000784294"/>
    </source>
</evidence>
<sequence length="47" mass="5926">MKNQKCSNVNRRYVNRLLSYQDKRQIVWRRKTESTRPYVQRPIFVRI</sequence>
<dbReference type="AlphaFoldDB" id="A0A448X5E4"/>
<comment type="caution">
    <text evidence="1">The sequence shown here is derived from an EMBL/GenBank/DDBJ whole genome shotgun (WGS) entry which is preliminary data.</text>
</comment>
<evidence type="ECO:0000313" key="1">
    <source>
        <dbReference type="EMBL" id="VEL28480.1"/>
    </source>
</evidence>
<dbReference type="EMBL" id="CAAALY010095362">
    <property type="protein sequence ID" value="VEL28480.1"/>
    <property type="molecule type" value="Genomic_DNA"/>
</dbReference>
<organism evidence="1 2">
    <name type="scientific">Protopolystoma xenopodis</name>
    <dbReference type="NCBI Taxonomy" id="117903"/>
    <lineage>
        <taxon>Eukaryota</taxon>
        <taxon>Metazoa</taxon>
        <taxon>Spiralia</taxon>
        <taxon>Lophotrochozoa</taxon>
        <taxon>Platyhelminthes</taxon>
        <taxon>Monogenea</taxon>
        <taxon>Polyopisthocotylea</taxon>
        <taxon>Polystomatidea</taxon>
        <taxon>Polystomatidae</taxon>
        <taxon>Protopolystoma</taxon>
    </lineage>
</organism>
<reference evidence="1" key="1">
    <citation type="submission" date="2018-11" db="EMBL/GenBank/DDBJ databases">
        <authorList>
            <consortium name="Pathogen Informatics"/>
        </authorList>
    </citation>
    <scope>NUCLEOTIDE SEQUENCE</scope>
</reference>
<proteinExistence type="predicted"/>
<keyword evidence="2" id="KW-1185">Reference proteome</keyword>
<gene>
    <name evidence="1" type="ORF">PXEA_LOCUS21920</name>
</gene>
<accession>A0A448X5E4</accession>
<name>A0A448X5E4_9PLAT</name>
<protein>
    <submittedName>
        <fullName evidence="1">Uncharacterized protein</fullName>
    </submittedName>
</protein>
<dbReference type="Proteomes" id="UP000784294">
    <property type="component" value="Unassembled WGS sequence"/>
</dbReference>